<evidence type="ECO:0000256" key="2">
    <source>
        <dbReference type="ARBA" id="ARBA00022630"/>
    </source>
</evidence>
<dbReference type="PRINTS" id="PR00420">
    <property type="entry name" value="RNGMNOXGNASE"/>
</dbReference>
<accession>A0A6N4WFL5</accession>
<proteinExistence type="predicted"/>
<dbReference type="GO" id="GO:0071949">
    <property type="term" value="F:FAD binding"/>
    <property type="evidence" value="ECO:0007669"/>
    <property type="project" value="InterPro"/>
</dbReference>
<evidence type="ECO:0000256" key="1">
    <source>
        <dbReference type="ARBA" id="ARBA00001974"/>
    </source>
</evidence>
<sequence length="486" mass="51864">MRQLCEHQVVVVGAGPTGLMLAAELALAGVDAAIVERRQGQELVGSRAGGLHARTLEILDQRGVADRFLSAGYTAQVAGFAQIRLDISDLPTRHPYGLALWQSNIERILAQWVEELGVPIRRGLEATGLGQDDDRVLVRLADGAAVAGCYVVGCDGGRSVVRKSAGIAFEGSEPTTSYLIAEVEVTDEPPWGVRHDALGIHGLSRLDDGPVRVMVTERELGSGEATLDDLRAGLIDVYDTDFGVHSPTSVSRFTDMARQASAYRAGRVLLAGDAAHVHHPVGGQGLNTGVQDAVNLGWKLGQVLDGVSSPDLLDSYHDERHPVGSAVLRNILAQSVLLRPDDRSQALRETIAELLEMTEPRTRLGARMSGLDIRYDLGDAHPLLGRRMPDLDLQTAGGPVRVSTLLHTARPVLLNLGVAGRFGAVPDYGRLRIVDAEYVGRWELPGLSDVPAAESVLIRSDGHVAWVGEGPDAALGAALATWCGIR</sequence>
<dbReference type="InterPro" id="IPR050641">
    <property type="entry name" value="RIFMO-like"/>
</dbReference>
<dbReference type="SUPFAM" id="SSF51905">
    <property type="entry name" value="FAD/NAD(P)-binding domain"/>
    <property type="match status" value="1"/>
</dbReference>
<dbReference type="KEGG" id="many:MANY_40590"/>
<evidence type="ECO:0000313" key="5">
    <source>
        <dbReference type="EMBL" id="BBZ78722.1"/>
    </source>
</evidence>
<dbReference type="RefSeq" id="WP_197748434.1">
    <property type="nucleotide sequence ID" value="NZ_AP022620.1"/>
</dbReference>
<protein>
    <recommendedName>
        <fullName evidence="4">FAD-binding domain-containing protein</fullName>
    </recommendedName>
</protein>
<dbReference type="Pfam" id="PF01494">
    <property type="entry name" value="FAD_binding_3"/>
    <property type="match status" value="1"/>
</dbReference>
<dbReference type="Proteomes" id="UP000467249">
    <property type="component" value="Chromosome"/>
</dbReference>
<dbReference type="Gene3D" id="3.30.70.2450">
    <property type="match status" value="1"/>
</dbReference>
<organism evidence="5 6">
    <name type="scientific">Mycolicibacterium anyangense</name>
    <dbReference type="NCBI Taxonomy" id="1431246"/>
    <lineage>
        <taxon>Bacteria</taxon>
        <taxon>Bacillati</taxon>
        <taxon>Actinomycetota</taxon>
        <taxon>Actinomycetes</taxon>
        <taxon>Mycobacteriales</taxon>
        <taxon>Mycobacteriaceae</taxon>
        <taxon>Mycolicibacterium</taxon>
    </lineage>
</organism>
<dbReference type="Gene3D" id="3.50.50.60">
    <property type="entry name" value="FAD/NAD(P)-binding domain"/>
    <property type="match status" value="1"/>
</dbReference>
<evidence type="ECO:0000259" key="4">
    <source>
        <dbReference type="Pfam" id="PF01494"/>
    </source>
</evidence>
<keyword evidence="6" id="KW-1185">Reference proteome</keyword>
<dbReference type="PANTHER" id="PTHR43004">
    <property type="entry name" value="TRK SYSTEM POTASSIUM UPTAKE PROTEIN"/>
    <property type="match status" value="1"/>
</dbReference>
<evidence type="ECO:0000256" key="3">
    <source>
        <dbReference type="ARBA" id="ARBA00022827"/>
    </source>
</evidence>
<dbReference type="InterPro" id="IPR018168">
    <property type="entry name" value="Ubi_Hdrlase_CS"/>
</dbReference>
<dbReference type="Pfam" id="PF21274">
    <property type="entry name" value="Rng_hyd_C"/>
    <property type="match status" value="1"/>
</dbReference>
<feature type="domain" description="FAD-binding" evidence="4">
    <location>
        <begin position="7"/>
        <end position="330"/>
    </location>
</feature>
<gene>
    <name evidence="5" type="ORF">MANY_40590</name>
</gene>
<dbReference type="InterPro" id="IPR036188">
    <property type="entry name" value="FAD/NAD-bd_sf"/>
</dbReference>
<dbReference type="PANTHER" id="PTHR43004:SF19">
    <property type="entry name" value="BINDING MONOOXYGENASE, PUTATIVE (JCVI)-RELATED"/>
    <property type="match status" value="1"/>
</dbReference>
<dbReference type="NCBIfam" id="NF005303">
    <property type="entry name" value="PRK06834.1"/>
    <property type="match status" value="1"/>
</dbReference>
<evidence type="ECO:0000313" key="6">
    <source>
        <dbReference type="Proteomes" id="UP000467249"/>
    </source>
</evidence>
<dbReference type="Gene3D" id="3.40.30.120">
    <property type="match status" value="1"/>
</dbReference>
<keyword evidence="3" id="KW-0274">FAD</keyword>
<dbReference type="InterPro" id="IPR002938">
    <property type="entry name" value="FAD-bd"/>
</dbReference>
<dbReference type="EMBL" id="AP022620">
    <property type="protein sequence ID" value="BBZ78722.1"/>
    <property type="molecule type" value="Genomic_DNA"/>
</dbReference>
<reference evidence="5 6" key="1">
    <citation type="journal article" date="2019" name="Emerg. Microbes Infect.">
        <title>Comprehensive subspecies identification of 175 nontuberculous mycobacteria species based on 7547 genomic profiles.</title>
        <authorList>
            <person name="Matsumoto Y."/>
            <person name="Kinjo T."/>
            <person name="Motooka D."/>
            <person name="Nabeya D."/>
            <person name="Jung N."/>
            <person name="Uechi K."/>
            <person name="Horii T."/>
            <person name="Iida T."/>
            <person name="Fujita J."/>
            <person name="Nakamura S."/>
        </authorList>
    </citation>
    <scope>NUCLEOTIDE SEQUENCE [LARGE SCALE GENOMIC DNA]</scope>
    <source>
        <strain evidence="5 6">JCM 30275</strain>
    </source>
</reference>
<dbReference type="GO" id="GO:0016709">
    <property type="term" value="F:oxidoreductase activity, acting on paired donors, with incorporation or reduction of molecular oxygen, NAD(P)H as one donor, and incorporation of one atom of oxygen"/>
    <property type="evidence" value="ECO:0007669"/>
    <property type="project" value="UniProtKB-ARBA"/>
</dbReference>
<dbReference type="PROSITE" id="PS01304">
    <property type="entry name" value="UBIH"/>
    <property type="match status" value="1"/>
</dbReference>
<name>A0A6N4WFL5_9MYCO</name>
<dbReference type="AlphaFoldDB" id="A0A6N4WFL5"/>
<comment type="cofactor">
    <cofactor evidence="1">
        <name>FAD</name>
        <dbReference type="ChEBI" id="CHEBI:57692"/>
    </cofactor>
</comment>
<keyword evidence="2" id="KW-0285">Flavoprotein</keyword>